<gene>
    <name evidence="2" type="ORF">BGTH12_LOCUS4459</name>
</gene>
<dbReference type="Proteomes" id="UP000683417">
    <property type="component" value="Unassembled WGS sequence"/>
</dbReference>
<reference evidence="2" key="1">
    <citation type="submission" date="2020-10" db="EMBL/GenBank/DDBJ databases">
        <authorList>
            <person name="Muller C M."/>
        </authorList>
    </citation>
    <scope>NUCLEOTIDE SEQUENCE</scope>
    <source>
        <strain evidence="2">THUN-12</strain>
    </source>
</reference>
<dbReference type="EMBL" id="CAJHIT010000007">
    <property type="protein sequence ID" value="CAD6503101.1"/>
    <property type="molecule type" value="Genomic_DNA"/>
</dbReference>
<feature type="transmembrane region" description="Helical" evidence="1">
    <location>
        <begin position="26"/>
        <end position="45"/>
    </location>
</feature>
<dbReference type="AlphaFoldDB" id="A0A9W4D2U5"/>
<sequence>MSRPHICHPTHFIEFGRFIIMRLTRIAVILQSASFFVSILAVHTMPHIMEHIKEFDCSGRRFQQREYAQLTRTELTGPVNQYGWTMDKIYNDLLSDRSNYNLSAFQDDSDSYHKFYELETTSQRHEISRGYVIYAYILVTNQHGFVNAMIRRRESHVGRQDLPDTYSICQIAT</sequence>
<accession>A0A9W4D2U5</accession>
<proteinExistence type="predicted"/>
<keyword evidence="1" id="KW-0472">Membrane</keyword>
<evidence type="ECO:0000313" key="3">
    <source>
        <dbReference type="Proteomes" id="UP000683417"/>
    </source>
</evidence>
<keyword evidence="1" id="KW-0812">Transmembrane</keyword>
<evidence type="ECO:0000256" key="1">
    <source>
        <dbReference type="SAM" id="Phobius"/>
    </source>
</evidence>
<comment type="caution">
    <text evidence="2">The sequence shown here is derived from an EMBL/GenBank/DDBJ whole genome shotgun (WGS) entry which is preliminary data.</text>
</comment>
<name>A0A9W4D2U5_BLUGR</name>
<keyword evidence="1" id="KW-1133">Transmembrane helix</keyword>
<protein>
    <submittedName>
        <fullName evidence="2">BgTH12-02770</fullName>
    </submittedName>
</protein>
<organism evidence="2 3">
    <name type="scientific">Blumeria graminis f. sp. triticale</name>
    <dbReference type="NCBI Taxonomy" id="1689686"/>
    <lineage>
        <taxon>Eukaryota</taxon>
        <taxon>Fungi</taxon>
        <taxon>Dikarya</taxon>
        <taxon>Ascomycota</taxon>
        <taxon>Pezizomycotina</taxon>
        <taxon>Leotiomycetes</taxon>
        <taxon>Erysiphales</taxon>
        <taxon>Erysiphaceae</taxon>
        <taxon>Blumeria</taxon>
    </lineage>
</organism>
<evidence type="ECO:0000313" key="2">
    <source>
        <dbReference type="EMBL" id="CAD6503101.1"/>
    </source>
</evidence>